<feature type="compositionally biased region" description="Polar residues" evidence="1">
    <location>
        <begin position="38"/>
        <end position="50"/>
    </location>
</feature>
<evidence type="ECO:0000313" key="2">
    <source>
        <dbReference type="EMBL" id="KAG5582377.1"/>
    </source>
</evidence>
<feature type="region of interest" description="Disordered" evidence="1">
    <location>
        <begin position="33"/>
        <end position="52"/>
    </location>
</feature>
<name>A0A9J5X2C3_SOLCO</name>
<sequence>MEPVVPDGQNGPFPWSNDLWRRITTSVKTLIMEPVGPDSQNNPFSRSNEPQSREAPIWPIFVRYS</sequence>
<accession>A0A9J5X2C3</accession>
<organism evidence="2 3">
    <name type="scientific">Solanum commersonii</name>
    <name type="common">Commerson's wild potato</name>
    <name type="synonym">Commerson's nightshade</name>
    <dbReference type="NCBI Taxonomy" id="4109"/>
    <lineage>
        <taxon>Eukaryota</taxon>
        <taxon>Viridiplantae</taxon>
        <taxon>Streptophyta</taxon>
        <taxon>Embryophyta</taxon>
        <taxon>Tracheophyta</taxon>
        <taxon>Spermatophyta</taxon>
        <taxon>Magnoliopsida</taxon>
        <taxon>eudicotyledons</taxon>
        <taxon>Gunneridae</taxon>
        <taxon>Pentapetalae</taxon>
        <taxon>asterids</taxon>
        <taxon>lamiids</taxon>
        <taxon>Solanales</taxon>
        <taxon>Solanaceae</taxon>
        <taxon>Solanoideae</taxon>
        <taxon>Solaneae</taxon>
        <taxon>Solanum</taxon>
    </lineage>
</organism>
<evidence type="ECO:0000256" key="1">
    <source>
        <dbReference type="SAM" id="MobiDB-lite"/>
    </source>
</evidence>
<gene>
    <name evidence="2" type="ORF">H5410_053004</name>
</gene>
<keyword evidence="3" id="KW-1185">Reference proteome</keyword>
<proteinExistence type="predicted"/>
<comment type="caution">
    <text evidence="2">The sequence shown here is derived from an EMBL/GenBank/DDBJ whole genome shotgun (WGS) entry which is preliminary data.</text>
</comment>
<dbReference type="AlphaFoldDB" id="A0A9J5X2C3"/>
<dbReference type="Proteomes" id="UP000824120">
    <property type="component" value="Chromosome 10"/>
</dbReference>
<dbReference type="EMBL" id="JACXVP010000010">
    <property type="protein sequence ID" value="KAG5582377.1"/>
    <property type="molecule type" value="Genomic_DNA"/>
</dbReference>
<reference evidence="2 3" key="1">
    <citation type="submission" date="2020-09" db="EMBL/GenBank/DDBJ databases">
        <title>De no assembly of potato wild relative species, Solanum commersonii.</title>
        <authorList>
            <person name="Cho K."/>
        </authorList>
    </citation>
    <scope>NUCLEOTIDE SEQUENCE [LARGE SCALE GENOMIC DNA]</scope>
    <source>
        <strain evidence="2">LZ3.2</strain>
        <tissue evidence="2">Leaf</tissue>
    </source>
</reference>
<protein>
    <submittedName>
        <fullName evidence="2">Uncharacterized protein</fullName>
    </submittedName>
</protein>
<evidence type="ECO:0000313" key="3">
    <source>
        <dbReference type="Proteomes" id="UP000824120"/>
    </source>
</evidence>